<name>A0A0W0GHC2_9CHLR</name>
<comment type="caution">
    <text evidence="1">The sequence shown here is derived from an EMBL/GenBank/DDBJ whole genome shotgun (WGS) entry which is preliminary data.</text>
</comment>
<organism evidence="1 2">
    <name type="scientific">Dehalogenimonas alkenigignens</name>
    <dbReference type="NCBI Taxonomy" id="1217799"/>
    <lineage>
        <taxon>Bacteria</taxon>
        <taxon>Bacillati</taxon>
        <taxon>Chloroflexota</taxon>
        <taxon>Dehalococcoidia</taxon>
        <taxon>Dehalococcoidales</taxon>
        <taxon>Dehalococcoidaceae</taxon>
        <taxon>Dehalogenimonas</taxon>
    </lineage>
</organism>
<protein>
    <submittedName>
        <fullName evidence="1">Uncharacterized protein</fullName>
    </submittedName>
</protein>
<dbReference type="EMBL" id="LFDV01000002">
    <property type="protein sequence ID" value="KTB47960.1"/>
    <property type="molecule type" value="Genomic_DNA"/>
</dbReference>
<sequence>MWLVLLAAAISAAAWLADLHASRIPIREERRVDVYPDSAGGGGISRLLDR</sequence>
<reference evidence="1 2" key="1">
    <citation type="submission" date="2015-06" db="EMBL/GenBank/DDBJ databases">
        <title>Genome sequence of the organohalide-respiring Dehalogenimonas alkenigignens type strain (IP3-3T).</title>
        <authorList>
            <person name="Key T.A."/>
            <person name="Richmond D.P."/>
            <person name="Bowman K.S."/>
            <person name="Cho Y.-J."/>
            <person name="Chun J."/>
            <person name="da Costa M.S."/>
            <person name="Rainey F.A."/>
            <person name="Moe W.M."/>
        </authorList>
    </citation>
    <scope>NUCLEOTIDE SEQUENCE [LARGE SCALE GENOMIC DNA]</scope>
    <source>
        <strain evidence="1 2">IP3-3</strain>
    </source>
</reference>
<gene>
    <name evidence="1" type="ORF">DEALK_08050</name>
</gene>
<proteinExistence type="predicted"/>
<dbReference type="Proteomes" id="UP000053947">
    <property type="component" value="Unassembled WGS sequence"/>
</dbReference>
<accession>A0A0W0GHC2</accession>
<evidence type="ECO:0000313" key="1">
    <source>
        <dbReference type="EMBL" id="KTB47960.1"/>
    </source>
</evidence>
<keyword evidence="2" id="KW-1185">Reference proteome</keyword>
<dbReference type="STRING" id="1217799.DEALK_08050"/>
<evidence type="ECO:0000313" key="2">
    <source>
        <dbReference type="Proteomes" id="UP000053947"/>
    </source>
</evidence>
<dbReference type="AlphaFoldDB" id="A0A0W0GHC2"/>
<dbReference type="RefSeq" id="WP_165802791.1">
    <property type="nucleotide sequence ID" value="NZ_KQ758903.1"/>
</dbReference>